<feature type="chain" id="PRO_5035181850" evidence="1">
    <location>
        <begin position="22"/>
        <end position="204"/>
    </location>
</feature>
<name>A0A8J7S1Z6_9PROT</name>
<reference evidence="2" key="1">
    <citation type="submission" date="2021-04" db="EMBL/GenBank/DDBJ databases">
        <authorList>
            <person name="Zhang D.-C."/>
        </authorList>
    </citation>
    <scope>NUCLEOTIDE SEQUENCE</scope>
    <source>
        <strain evidence="2">CGMCC 1.15697</strain>
    </source>
</reference>
<proteinExistence type="predicted"/>
<evidence type="ECO:0000256" key="1">
    <source>
        <dbReference type="SAM" id="SignalP"/>
    </source>
</evidence>
<feature type="signal peptide" evidence="1">
    <location>
        <begin position="1"/>
        <end position="21"/>
    </location>
</feature>
<dbReference type="AlphaFoldDB" id="A0A8J7S1Z6"/>
<dbReference type="Proteomes" id="UP000672602">
    <property type="component" value="Unassembled WGS sequence"/>
</dbReference>
<organism evidence="2 3">
    <name type="scientific">Marivibrio halodurans</name>
    <dbReference type="NCBI Taxonomy" id="2039722"/>
    <lineage>
        <taxon>Bacteria</taxon>
        <taxon>Pseudomonadati</taxon>
        <taxon>Pseudomonadota</taxon>
        <taxon>Alphaproteobacteria</taxon>
        <taxon>Rhodospirillales</taxon>
        <taxon>Rhodospirillaceae</taxon>
        <taxon>Marivibrio</taxon>
    </lineage>
</organism>
<keyword evidence="1" id="KW-0732">Signal</keyword>
<sequence length="204" mass="22575">MRKIMRVLCLLAGAVSGPAMADQTVGGFTVDALINDRFIETCREWLEVPVLRMTVENQNRRRGELTAAEIEELDQAWRKERESDHQPFVAAVLSNPLSTYLTRIQARSLGLYSEIIVVDDVGLNAGQSSVTGDYWQGDEDKFTRTFGEGAGAIFIDEPELHEETATWRAQLNMTLHDAAGAPIGAATVEVNLTELARRRLTVGN</sequence>
<evidence type="ECO:0000313" key="3">
    <source>
        <dbReference type="Proteomes" id="UP000672602"/>
    </source>
</evidence>
<keyword evidence="3" id="KW-1185">Reference proteome</keyword>
<protein>
    <submittedName>
        <fullName evidence="2">Uncharacterized protein</fullName>
    </submittedName>
</protein>
<comment type="caution">
    <text evidence="2">The sequence shown here is derived from an EMBL/GenBank/DDBJ whole genome shotgun (WGS) entry which is preliminary data.</text>
</comment>
<accession>A0A8J7S1Z6</accession>
<gene>
    <name evidence="2" type="ORF">KAJ83_17410</name>
</gene>
<evidence type="ECO:0000313" key="2">
    <source>
        <dbReference type="EMBL" id="MBP5858800.1"/>
    </source>
</evidence>
<dbReference type="EMBL" id="JAGMWN010000011">
    <property type="protein sequence ID" value="MBP5858800.1"/>
    <property type="molecule type" value="Genomic_DNA"/>
</dbReference>